<name>V2UK11_9GAMM</name>
<dbReference type="AlphaFoldDB" id="V2UK11"/>
<sequence length="146" mass="17401">MSDQINYLPESVSKSLKLKKFYVQLISTNNMDDFSDLVLLTLDCNHEQIDIIHLSSSTPIKGPFIIYKDNVRSAITIWFDTTKIPKNIFHIKLDNLRDFDSIEIKLSVYNESVFKKIYEYFYAYKFMKNTLLKLKRKNDFFLYDNE</sequence>
<dbReference type="EMBL" id="AYET01000002">
    <property type="protein sequence ID" value="ESK48921.1"/>
    <property type="molecule type" value="Genomic_DNA"/>
</dbReference>
<protein>
    <submittedName>
        <fullName evidence="1">Uncharacterized protein</fullName>
    </submittedName>
</protein>
<accession>V2UK11</accession>
<evidence type="ECO:0000313" key="1">
    <source>
        <dbReference type="EMBL" id="ESK48921.1"/>
    </source>
</evidence>
<evidence type="ECO:0000313" key="2">
    <source>
        <dbReference type="Proteomes" id="UP000018415"/>
    </source>
</evidence>
<comment type="caution">
    <text evidence="1">The sequence shown here is derived from an EMBL/GenBank/DDBJ whole genome shotgun (WGS) entry which is preliminary data.</text>
</comment>
<keyword evidence="2" id="KW-1185">Reference proteome</keyword>
<organism evidence="1 2">
    <name type="scientific">Acinetobacter indicus CIP 110367</name>
    <dbReference type="NCBI Taxonomy" id="1341679"/>
    <lineage>
        <taxon>Bacteria</taxon>
        <taxon>Pseudomonadati</taxon>
        <taxon>Pseudomonadota</taxon>
        <taxon>Gammaproteobacteria</taxon>
        <taxon>Moraxellales</taxon>
        <taxon>Moraxellaceae</taxon>
        <taxon>Acinetobacter</taxon>
    </lineage>
</organism>
<gene>
    <name evidence="1" type="ORF">P253_01581</name>
</gene>
<proteinExistence type="predicted"/>
<dbReference type="PATRIC" id="fig|1341679.3.peg.1553"/>
<reference evidence="1 2" key="1">
    <citation type="submission" date="2013-10" db="EMBL/GenBank/DDBJ databases">
        <title>The Genome Sequence of Acinetobacter indicus CIP 110367.</title>
        <authorList>
            <consortium name="The Broad Institute Genomics Platform"/>
            <consortium name="The Broad Institute Genome Sequencing Center for Infectious Disease"/>
            <person name="Cerqueira G."/>
            <person name="Feldgarden M."/>
            <person name="Courvalin P."/>
            <person name="Grillot-Courvalin C."/>
            <person name="Clermont D."/>
            <person name="Rocha E."/>
            <person name="Yoon E.-J."/>
            <person name="Nemec A."/>
            <person name="Young S.K."/>
            <person name="Zeng Q."/>
            <person name="Gargeya S."/>
            <person name="Fitzgerald M."/>
            <person name="Abouelleil A."/>
            <person name="Alvarado L."/>
            <person name="Berlin A.M."/>
            <person name="Chapman S.B."/>
            <person name="Gainer-Dewar J."/>
            <person name="Goldberg J."/>
            <person name="Gnerre S."/>
            <person name="Griggs A."/>
            <person name="Gujja S."/>
            <person name="Hansen M."/>
            <person name="Howarth C."/>
            <person name="Imamovic A."/>
            <person name="Ireland A."/>
            <person name="Larimer J."/>
            <person name="McCowan C."/>
            <person name="Murphy C."/>
            <person name="Pearson M."/>
            <person name="Poon T.W."/>
            <person name="Priest M."/>
            <person name="Roberts A."/>
            <person name="Saif S."/>
            <person name="Shea T."/>
            <person name="Sykes S."/>
            <person name="Wortman J."/>
            <person name="Nusbaum C."/>
            <person name="Birren B."/>
        </authorList>
    </citation>
    <scope>NUCLEOTIDE SEQUENCE [LARGE SCALE GENOMIC DNA]</scope>
    <source>
        <strain evidence="1 2">CIP 110367</strain>
    </source>
</reference>
<dbReference type="HOGENOM" id="CLU_1773370_0_0_6"/>
<dbReference type="Proteomes" id="UP000018415">
    <property type="component" value="Unassembled WGS sequence"/>
</dbReference>
<dbReference type="RefSeq" id="WP_016659423.1">
    <property type="nucleotide sequence ID" value="NZ_BBSF01000054.1"/>
</dbReference>